<dbReference type="PANTHER" id="PTHR30026">
    <property type="entry name" value="OUTER MEMBRANE PROTEIN TOLC"/>
    <property type="match status" value="1"/>
</dbReference>
<reference evidence="9 10" key="1">
    <citation type="submission" date="2020-01" db="EMBL/GenBank/DDBJ databases">
        <title>Ponticoccus aerotolerans gen. nov., sp. nov., an anaerobic bacterium and proposal of Ponticoccusceae fam. nov., Ponticoccusles ord. nov. and Ponticoccuse classis nov. in the phylum Kiritimatiellaeota.</title>
        <authorList>
            <person name="Zhou L.Y."/>
            <person name="Du Z.J."/>
        </authorList>
    </citation>
    <scope>NUCLEOTIDE SEQUENCE [LARGE SCALE GENOMIC DNA]</scope>
    <source>
        <strain evidence="9 10">S-5007</strain>
    </source>
</reference>
<evidence type="ECO:0000256" key="6">
    <source>
        <dbReference type="ARBA" id="ARBA00023136"/>
    </source>
</evidence>
<sequence length="504" mass="58936">MKRFWICILVSLTAVCAIAEKKGTPDKDPLVFNRPEVANNALKTLLQPQINKQIGRKPIMTFEDALDEAIEKSTSLKTARLELKSMIENVNRAQYQYIPAFSIEVDPAYTERTYETTSTREKNGLEWKGNATLKQHLPSNIDITGRVQKSYNDNGYEVETLSLVIEKEMLRPDPISRTQSLARLQLDLEHISEEQTRRNFIYEFKSAYYAYLREWLVYLNTRLKFQDNRRLNDESQRKYDAGIIAQYQLLDYDRDFTESELALASDERSWKTARNRLLTLLHRPLNDSIQFRPLEDAPTGMEWDAAAMLDVAMHSSLDVARFNTALLSSEINADYYRRHLRPSVSVFASGSRENSDLASTTDREETMWSTGLKVIMPLFQSRFIDRSQVRTQQNNIDINTLELEERFRYYQRQVADDLLQLRDLHQRYELSKKQFRIAFADYELGKLRFENGTIGSWDMIRNKNNFFRANETCIQLQYQLLLQIAKLERDYPTKPAEPGDSENE</sequence>
<dbReference type="GO" id="GO:0015288">
    <property type="term" value="F:porin activity"/>
    <property type="evidence" value="ECO:0007669"/>
    <property type="project" value="TreeGrafter"/>
</dbReference>
<dbReference type="KEGG" id="taer:GT409_01215"/>
<dbReference type="EMBL" id="CP047593">
    <property type="protein sequence ID" value="QHI68128.1"/>
    <property type="molecule type" value="Genomic_DNA"/>
</dbReference>
<dbReference type="SUPFAM" id="SSF56954">
    <property type="entry name" value="Outer membrane efflux proteins (OEP)"/>
    <property type="match status" value="1"/>
</dbReference>
<evidence type="ECO:0000256" key="2">
    <source>
        <dbReference type="ARBA" id="ARBA00007613"/>
    </source>
</evidence>
<dbReference type="Pfam" id="PF02321">
    <property type="entry name" value="OEP"/>
    <property type="match status" value="1"/>
</dbReference>
<proteinExistence type="inferred from homology"/>
<evidence type="ECO:0000313" key="9">
    <source>
        <dbReference type="EMBL" id="QHI68128.1"/>
    </source>
</evidence>
<dbReference type="GO" id="GO:1990281">
    <property type="term" value="C:efflux pump complex"/>
    <property type="evidence" value="ECO:0007669"/>
    <property type="project" value="TreeGrafter"/>
</dbReference>
<dbReference type="GO" id="GO:0009279">
    <property type="term" value="C:cell outer membrane"/>
    <property type="evidence" value="ECO:0007669"/>
    <property type="project" value="UniProtKB-SubCell"/>
</dbReference>
<dbReference type="InterPro" id="IPR003423">
    <property type="entry name" value="OMP_efflux"/>
</dbReference>
<dbReference type="Gene3D" id="1.20.1600.10">
    <property type="entry name" value="Outer membrane efflux proteins (OEP)"/>
    <property type="match status" value="1"/>
</dbReference>
<feature type="signal peptide" evidence="8">
    <location>
        <begin position="1"/>
        <end position="19"/>
    </location>
</feature>
<protein>
    <submittedName>
        <fullName evidence="9">TolC family protein</fullName>
    </submittedName>
</protein>
<gene>
    <name evidence="9" type="ORF">GT409_01215</name>
</gene>
<dbReference type="AlphaFoldDB" id="A0A6P1M7H4"/>
<evidence type="ECO:0000256" key="3">
    <source>
        <dbReference type="ARBA" id="ARBA00022448"/>
    </source>
</evidence>
<evidence type="ECO:0000256" key="5">
    <source>
        <dbReference type="ARBA" id="ARBA00022692"/>
    </source>
</evidence>
<keyword evidence="6" id="KW-0472">Membrane</keyword>
<dbReference type="RefSeq" id="WP_160626162.1">
    <property type="nucleotide sequence ID" value="NZ_CP047593.1"/>
</dbReference>
<keyword evidence="10" id="KW-1185">Reference proteome</keyword>
<evidence type="ECO:0000256" key="4">
    <source>
        <dbReference type="ARBA" id="ARBA00022452"/>
    </source>
</evidence>
<dbReference type="InterPro" id="IPR051906">
    <property type="entry name" value="TolC-like"/>
</dbReference>
<evidence type="ECO:0000256" key="7">
    <source>
        <dbReference type="ARBA" id="ARBA00023237"/>
    </source>
</evidence>
<keyword evidence="8" id="KW-0732">Signal</keyword>
<evidence type="ECO:0000256" key="1">
    <source>
        <dbReference type="ARBA" id="ARBA00004442"/>
    </source>
</evidence>
<comment type="similarity">
    <text evidence="2">Belongs to the outer membrane factor (OMF) (TC 1.B.17) family.</text>
</comment>
<evidence type="ECO:0000313" key="10">
    <source>
        <dbReference type="Proteomes" id="UP000464954"/>
    </source>
</evidence>
<keyword evidence="3" id="KW-0813">Transport</keyword>
<keyword evidence="7" id="KW-0998">Cell outer membrane</keyword>
<organism evidence="9 10">
    <name type="scientific">Tichowtungia aerotolerans</name>
    <dbReference type="NCBI Taxonomy" id="2697043"/>
    <lineage>
        <taxon>Bacteria</taxon>
        <taxon>Pseudomonadati</taxon>
        <taxon>Kiritimatiellota</taxon>
        <taxon>Tichowtungiia</taxon>
        <taxon>Tichowtungiales</taxon>
        <taxon>Tichowtungiaceae</taxon>
        <taxon>Tichowtungia</taxon>
    </lineage>
</organism>
<comment type="subcellular location">
    <subcellularLocation>
        <location evidence="1">Cell outer membrane</location>
    </subcellularLocation>
</comment>
<keyword evidence="5" id="KW-0812">Transmembrane</keyword>
<dbReference type="GO" id="GO:0015562">
    <property type="term" value="F:efflux transmembrane transporter activity"/>
    <property type="evidence" value="ECO:0007669"/>
    <property type="project" value="InterPro"/>
</dbReference>
<feature type="chain" id="PRO_5027093677" evidence="8">
    <location>
        <begin position="20"/>
        <end position="504"/>
    </location>
</feature>
<name>A0A6P1M7H4_9BACT</name>
<accession>A0A6P1M7H4</accession>
<evidence type="ECO:0000256" key="8">
    <source>
        <dbReference type="SAM" id="SignalP"/>
    </source>
</evidence>
<dbReference type="Proteomes" id="UP000464954">
    <property type="component" value="Chromosome"/>
</dbReference>
<keyword evidence="4" id="KW-1134">Transmembrane beta strand</keyword>
<dbReference type="PANTHER" id="PTHR30026:SF20">
    <property type="entry name" value="OUTER MEMBRANE PROTEIN TOLC"/>
    <property type="match status" value="1"/>
</dbReference>